<dbReference type="GO" id="GO:0005524">
    <property type="term" value="F:ATP binding"/>
    <property type="evidence" value="ECO:0007669"/>
    <property type="project" value="UniProtKB-KW"/>
</dbReference>
<keyword evidence="4 11" id="KW-0812">Transmembrane</keyword>
<keyword evidence="3" id="KW-1003">Cell membrane</keyword>
<evidence type="ECO:0000259" key="13">
    <source>
        <dbReference type="PROSITE" id="PS50929"/>
    </source>
</evidence>
<evidence type="ECO:0000313" key="15">
    <source>
        <dbReference type="Proteomes" id="UP000293671"/>
    </source>
</evidence>
<dbReference type="Pfam" id="PF00664">
    <property type="entry name" value="ABC_membrane"/>
    <property type="match status" value="1"/>
</dbReference>
<evidence type="ECO:0000313" key="14">
    <source>
        <dbReference type="EMBL" id="RZU03036.1"/>
    </source>
</evidence>
<dbReference type="InterPro" id="IPR017871">
    <property type="entry name" value="ABC_transporter-like_CS"/>
</dbReference>
<proteinExistence type="predicted"/>
<evidence type="ECO:0000256" key="5">
    <source>
        <dbReference type="ARBA" id="ARBA00022741"/>
    </source>
</evidence>
<dbReference type="GO" id="GO:0015421">
    <property type="term" value="F:ABC-type oligopeptide transporter activity"/>
    <property type="evidence" value="ECO:0007669"/>
    <property type="project" value="TreeGrafter"/>
</dbReference>
<keyword evidence="2" id="KW-0813">Transport</keyword>
<dbReference type="AlphaFoldDB" id="A0A4V2FUS1"/>
<dbReference type="SMART" id="SM00382">
    <property type="entry name" value="AAA"/>
    <property type="match status" value="1"/>
</dbReference>
<reference evidence="14 15" key="1">
    <citation type="submission" date="2019-02" db="EMBL/GenBank/DDBJ databases">
        <title>Genomic Encyclopedia of Type Strains, Phase IV (KMG-IV): sequencing the most valuable type-strain genomes for metagenomic binning, comparative biology and taxonomic classification.</title>
        <authorList>
            <person name="Goeker M."/>
        </authorList>
    </citation>
    <scope>NUCLEOTIDE SEQUENCE [LARGE SCALE GENOMIC DNA]</scope>
    <source>
        <strain evidence="14 15">DSM 19570</strain>
    </source>
</reference>
<comment type="subcellular location">
    <subcellularLocation>
        <location evidence="1">Cell membrane</location>
        <topology evidence="1">Multi-pass membrane protein</topology>
    </subcellularLocation>
</comment>
<sequence length="578" mass="61378">MSNKNPGNLERLREVLPYFGGTGWAFVAATIGAAIGAATESAIAWLMKPLLDGGFKADGFALWLVPVTIIGLFAVRGVAGFAVNYALAWAGQAGTVRMRSAIFERLLAARPSLMVEQTSSSLINTVVYELQMGATLLVGAVQTLLKDSLTVIALLGFLLWTNWQLTLFIAVLFPVVAWVMRIFGKRMHSVTVAGQKATDQLAYVVEENVLAWRLVRLHNAAAGQTQRFNRASQLLRSLSLKATVAASAVTPITQVLSACAMSAVIVAALWQSRAQGGTVGAFVAYVTAMVALINPLKHLSEVAGPITRGFAAVQRGLSLAHHAPVESGGTHAPGRARGDIALRDVSLVYKSDQSPALQNLNLEIRAGQTVALVGPSGAGKSTLVNLLPRFLEPTSGSITLDGVALSDWDLRALREQFALVSQEVILFNDSVAANVAFGDTLDRGRVLEALAGANLLAFAESLPRGIDSLIGHNGSELSGGQRQRLAIARAIYKNAPILLLDEATSALDSESERLVQAALEKLMVGRTSIVIAHRLSTVEAADSVVVLDQGRVVEHGTHAELLARGGLFSRLHALQFKT</sequence>
<evidence type="ECO:0000256" key="11">
    <source>
        <dbReference type="SAM" id="Phobius"/>
    </source>
</evidence>
<evidence type="ECO:0000256" key="9">
    <source>
        <dbReference type="ARBA" id="ARBA00023055"/>
    </source>
</evidence>
<keyword evidence="5" id="KW-0547">Nucleotide-binding</keyword>
<organism evidence="14 15">
    <name type="scientific">Rivibacter subsaxonicus</name>
    <dbReference type="NCBI Taxonomy" id="457575"/>
    <lineage>
        <taxon>Bacteria</taxon>
        <taxon>Pseudomonadati</taxon>
        <taxon>Pseudomonadota</taxon>
        <taxon>Betaproteobacteria</taxon>
        <taxon>Burkholderiales</taxon>
        <taxon>Rivibacter</taxon>
    </lineage>
</organism>
<dbReference type="Proteomes" id="UP000293671">
    <property type="component" value="Unassembled WGS sequence"/>
</dbReference>
<dbReference type="PROSITE" id="PS50893">
    <property type="entry name" value="ABC_TRANSPORTER_2"/>
    <property type="match status" value="1"/>
</dbReference>
<feature type="transmembrane region" description="Helical" evidence="11">
    <location>
        <begin position="244"/>
        <end position="270"/>
    </location>
</feature>
<dbReference type="RefSeq" id="WP_130430746.1">
    <property type="nucleotide sequence ID" value="NZ_SHKP01000004.1"/>
</dbReference>
<dbReference type="PROSITE" id="PS50929">
    <property type="entry name" value="ABC_TM1F"/>
    <property type="match status" value="1"/>
</dbReference>
<evidence type="ECO:0000256" key="6">
    <source>
        <dbReference type="ARBA" id="ARBA00022840"/>
    </source>
</evidence>
<dbReference type="FunFam" id="3.40.50.300:FF:000140">
    <property type="entry name" value="Lipid A export ATP-binding/permease protein MsbA"/>
    <property type="match status" value="1"/>
</dbReference>
<dbReference type="InterPro" id="IPR039421">
    <property type="entry name" value="Type_1_exporter"/>
</dbReference>
<dbReference type="SUPFAM" id="SSF90123">
    <property type="entry name" value="ABC transporter transmembrane region"/>
    <property type="match status" value="1"/>
</dbReference>
<evidence type="ECO:0000256" key="10">
    <source>
        <dbReference type="ARBA" id="ARBA00023136"/>
    </source>
</evidence>
<evidence type="ECO:0000259" key="12">
    <source>
        <dbReference type="PROSITE" id="PS50893"/>
    </source>
</evidence>
<feature type="transmembrane region" description="Helical" evidence="11">
    <location>
        <begin position="24"/>
        <end position="47"/>
    </location>
</feature>
<dbReference type="InterPro" id="IPR003439">
    <property type="entry name" value="ABC_transporter-like_ATP-bd"/>
</dbReference>
<dbReference type="InterPro" id="IPR027417">
    <property type="entry name" value="P-loop_NTPase"/>
</dbReference>
<keyword evidence="8 11" id="KW-1133">Transmembrane helix</keyword>
<evidence type="ECO:0000256" key="2">
    <source>
        <dbReference type="ARBA" id="ARBA00022448"/>
    </source>
</evidence>
<feature type="transmembrane region" description="Helical" evidence="11">
    <location>
        <begin position="276"/>
        <end position="293"/>
    </location>
</feature>
<gene>
    <name evidence="14" type="ORF">EV670_1067</name>
</gene>
<evidence type="ECO:0000256" key="3">
    <source>
        <dbReference type="ARBA" id="ARBA00022475"/>
    </source>
</evidence>
<accession>A0A4V2FUS1</accession>
<dbReference type="SUPFAM" id="SSF52540">
    <property type="entry name" value="P-loop containing nucleoside triphosphate hydrolases"/>
    <property type="match status" value="1"/>
</dbReference>
<keyword evidence="6 14" id="KW-0067">ATP-binding</keyword>
<feature type="domain" description="ABC transmembrane type-1" evidence="13">
    <location>
        <begin position="27"/>
        <end position="308"/>
    </location>
</feature>
<dbReference type="PANTHER" id="PTHR43394">
    <property type="entry name" value="ATP-DEPENDENT PERMEASE MDL1, MITOCHONDRIAL"/>
    <property type="match status" value="1"/>
</dbReference>
<dbReference type="InterPro" id="IPR036640">
    <property type="entry name" value="ABC1_TM_sf"/>
</dbReference>
<dbReference type="OrthoDB" id="8554730at2"/>
<feature type="domain" description="ABC transporter" evidence="12">
    <location>
        <begin position="342"/>
        <end position="574"/>
    </location>
</feature>
<dbReference type="CDD" id="cd18552">
    <property type="entry name" value="ABC_6TM_MsbA_like"/>
    <property type="match status" value="1"/>
</dbReference>
<evidence type="ECO:0000256" key="7">
    <source>
        <dbReference type="ARBA" id="ARBA00022967"/>
    </source>
</evidence>
<evidence type="ECO:0000256" key="1">
    <source>
        <dbReference type="ARBA" id="ARBA00004651"/>
    </source>
</evidence>
<protein>
    <submittedName>
        <fullName evidence="14">Subfamily B ATP-binding cassette protein MsbA</fullName>
    </submittedName>
</protein>
<keyword evidence="9" id="KW-0445">Lipid transport</keyword>
<dbReference type="EMBL" id="SHKP01000004">
    <property type="protein sequence ID" value="RZU03036.1"/>
    <property type="molecule type" value="Genomic_DNA"/>
</dbReference>
<dbReference type="Gene3D" id="1.20.1560.10">
    <property type="entry name" value="ABC transporter type 1, transmembrane domain"/>
    <property type="match status" value="1"/>
</dbReference>
<dbReference type="GO" id="GO:0005886">
    <property type="term" value="C:plasma membrane"/>
    <property type="evidence" value="ECO:0007669"/>
    <property type="project" value="UniProtKB-SubCell"/>
</dbReference>
<feature type="transmembrane region" description="Helical" evidence="11">
    <location>
        <begin position="59"/>
        <end position="79"/>
    </location>
</feature>
<dbReference type="Pfam" id="PF00005">
    <property type="entry name" value="ABC_tran"/>
    <property type="match status" value="1"/>
</dbReference>
<feature type="transmembrane region" description="Helical" evidence="11">
    <location>
        <begin position="151"/>
        <end position="179"/>
    </location>
</feature>
<dbReference type="PANTHER" id="PTHR43394:SF1">
    <property type="entry name" value="ATP-BINDING CASSETTE SUB-FAMILY B MEMBER 10, MITOCHONDRIAL"/>
    <property type="match status" value="1"/>
</dbReference>
<keyword evidence="15" id="KW-1185">Reference proteome</keyword>
<dbReference type="NCBIfam" id="TIGR02203">
    <property type="entry name" value="MsbA_lipidA"/>
    <property type="match status" value="1"/>
</dbReference>
<dbReference type="GO" id="GO:0034040">
    <property type="term" value="F:ATPase-coupled lipid transmembrane transporter activity"/>
    <property type="evidence" value="ECO:0007669"/>
    <property type="project" value="InterPro"/>
</dbReference>
<dbReference type="PROSITE" id="PS00211">
    <property type="entry name" value="ABC_TRANSPORTER_1"/>
    <property type="match status" value="1"/>
</dbReference>
<dbReference type="InterPro" id="IPR003593">
    <property type="entry name" value="AAA+_ATPase"/>
</dbReference>
<keyword evidence="10 11" id="KW-0472">Membrane</keyword>
<evidence type="ECO:0000256" key="8">
    <source>
        <dbReference type="ARBA" id="ARBA00022989"/>
    </source>
</evidence>
<dbReference type="InterPro" id="IPR011527">
    <property type="entry name" value="ABC1_TM_dom"/>
</dbReference>
<dbReference type="Gene3D" id="3.40.50.300">
    <property type="entry name" value="P-loop containing nucleotide triphosphate hydrolases"/>
    <property type="match status" value="1"/>
</dbReference>
<evidence type="ECO:0000256" key="4">
    <source>
        <dbReference type="ARBA" id="ARBA00022692"/>
    </source>
</evidence>
<keyword evidence="7" id="KW-1278">Translocase</keyword>
<dbReference type="InterPro" id="IPR011917">
    <property type="entry name" value="ABC_transpr_lipidA"/>
</dbReference>
<comment type="caution">
    <text evidence="14">The sequence shown here is derived from an EMBL/GenBank/DDBJ whole genome shotgun (WGS) entry which is preliminary data.</text>
</comment>
<name>A0A4V2FUS1_9BURK</name>
<dbReference type="GO" id="GO:0016887">
    <property type="term" value="F:ATP hydrolysis activity"/>
    <property type="evidence" value="ECO:0007669"/>
    <property type="project" value="InterPro"/>
</dbReference>